<gene>
    <name evidence="1" type="ORF">BDR25DRAFT_348527</name>
</gene>
<organism evidence="1 2">
    <name type="scientific">Lindgomyces ingoldianus</name>
    <dbReference type="NCBI Taxonomy" id="673940"/>
    <lineage>
        <taxon>Eukaryota</taxon>
        <taxon>Fungi</taxon>
        <taxon>Dikarya</taxon>
        <taxon>Ascomycota</taxon>
        <taxon>Pezizomycotina</taxon>
        <taxon>Dothideomycetes</taxon>
        <taxon>Pleosporomycetidae</taxon>
        <taxon>Pleosporales</taxon>
        <taxon>Lindgomycetaceae</taxon>
        <taxon>Lindgomyces</taxon>
    </lineage>
</organism>
<dbReference type="Proteomes" id="UP000799755">
    <property type="component" value="Unassembled WGS sequence"/>
</dbReference>
<proteinExistence type="predicted"/>
<keyword evidence="2" id="KW-1185">Reference proteome</keyword>
<evidence type="ECO:0000313" key="1">
    <source>
        <dbReference type="EMBL" id="KAF2478264.1"/>
    </source>
</evidence>
<name>A0ACB6RFY2_9PLEO</name>
<protein>
    <submittedName>
        <fullName evidence="1">Uncharacterized protein</fullName>
    </submittedName>
</protein>
<sequence>MDIPSASYPGKSEASVFCKNILSYLLTYGEDMVGNLSKSNIKQSGGGTQTKERLVKMFKLLLINHHFPHSPNLIQSIPKLDGASRTDHVPGAEISDLELLSEQAKHTSQYFKKTKWVYCHYIAMNCFARLLHSKSPWNSRKPLIMLMPMMDPFSTRKSSRLLHINMQIEISGLSLAHLKDHLVEDHSLANHALVFKLQTLILGHKPTQKWHYRLPTLNFTLLASFLDFSFGLAKFWRKDKTLLIRGTICMIAANDTTMKSQILNRYSYPP</sequence>
<accession>A0ACB6RFY2</accession>
<dbReference type="EMBL" id="MU003492">
    <property type="protein sequence ID" value="KAF2478264.1"/>
    <property type="molecule type" value="Genomic_DNA"/>
</dbReference>
<evidence type="ECO:0000313" key="2">
    <source>
        <dbReference type="Proteomes" id="UP000799755"/>
    </source>
</evidence>
<comment type="caution">
    <text evidence="1">The sequence shown here is derived from an EMBL/GenBank/DDBJ whole genome shotgun (WGS) entry which is preliminary data.</text>
</comment>
<reference evidence="1" key="1">
    <citation type="journal article" date="2020" name="Stud. Mycol.">
        <title>101 Dothideomycetes genomes: a test case for predicting lifestyles and emergence of pathogens.</title>
        <authorList>
            <person name="Haridas S."/>
            <person name="Albert R."/>
            <person name="Binder M."/>
            <person name="Bloem J."/>
            <person name="Labutti K."/>
            <person name="Salamov A."/>
            <person name="Andreopoulos B."/>
            <person name="Baker S."/>
            <person name="Barry K."/>
            <person name="Bills G."/>
            <person name="Bluhm B."/>
            <person name="Cannon C."/>
            <person name="Castanera R."/>
            <person name="Culley D."/>
            <person name="Daum C."/>
            <person name="Ezra D."/>
            <person name="Gonzalez J."/>
            <person name="Henrissat B."/>
            <person name="Kuo A."/>
            <person name="Liang C."/>
            <person name="Lipzen A."/>
            <person name="Lutzoni F."/>
            <person name="Magnuson J."/>
            <person name="Mondo S."/>
            <person name="Nolan M."/>
            <person name="Ohm R."/>
            <person name="Pangilinan J."/>
            <person name="Park H.-J."/>
            <person name="Ramirez L."/>
            <person name="Alfaro M."/>
            <person name="Sun H."/>
            <person name="Tritt A."/>
            <person name="Yoshinaga Y."/>
            <person name="Zwiers L.-H."/>
            <person name="Turgeon B."/>
            <person name="Goodwin S."/>
            <person name="Spatafora J."/>
            <person name="Crous P."/>
            <person name="Grigoriev I."/>
        </authorList>
    </citation>
    <scope>NUCLEOTIDE SEQUENCE</scope>
    <source>
        <strain evidence="1">ATCC 200398</strain>
    </source>
</reference>